<sequence length="107" mass="11342">MRVLVSTIAVLTLSGCQTIDLGNLTGPGETLTINSAPQGALLTLYDYGECETPCTIKINEQRKARIAKAGFKTLELTLQPSRKAVTIPLELAAASEGVDEVALPELD</sequence>
<evidence type="ECO:0000313" key="2">
    <source>
        <dbReference type="EMBL" id="MEX6634090.1"/>
    </source>
</evidence>
<dbReference type="Pfam" id="PF08308">
    <property type="entry name" value="PEGA"/>
    <property type="match status" value="1"/>
</dbReference>
<protein>
    <submittedName>
        <fullName evidence="2">PEGA domain-containing protein</fullName>
    </submittedName>
</protein>
<dbReference type="RefSeq" id="WP_369314081.1">
    <property type="nucleotide sequence ID" value="NZ_JBEHZE010000001.1"/>
</dbReference>
<dbReference type="EMBL" id="JBEHZE010000001">
    <property type="protein sequence ID" value="MEX6634090.1"/>
    <property type="molecule type" value="Genomic_DNA"/>
</dbReference>
<dbReference type="InterPro" id="IPR013229">
    <property type="entry name" value="PEGA"/>
</dbReference>
<evidence type="ECO:0000313" key="3">
    <source>
        <dbReference type="Proteomes" id="UP001560685"/>
    </source>
</evidence>
<proteinExistence type="predicted"/>
<feature type="domain" description="PEGA" evidence="1">
    <location>
        <begin position="30"/>
        <end position="82"/>
    </location>
</feature>
<organism evidence="2 3">
    <name type="scientific">Hyphococcus lacteus</name>
    <dbReference type="NCBI Taxonomy" id="3143536"/>
    <lineage>
        <taxon>Bacteria</taxon>
        <taxon>Pseudomonadati</taxon>
        <taxon>Pseudomonadota</taxon>
        <taxon>Alphaproteobacteria</taxon>
        <taxon>Parvularculales</taxon>
        <taxon>Parvularculaceae</taxon>
        <taxon>Hyphococcus</taxon>
    </lineage>
</organism>
<dbReference type="PROSITE" id="PS51257">
    <property type="entry name" value="PROKAR_LIPOPROTEIN"/>
    <property type="match status" value="1"/>
</dbReference>
<dbReference type="Proteomes" id="UP001560685">
    <property type="component" value="Unassembled WGS sequence"/>
</dbReference>
<comment type="caution">
    <text evidence="2">The sequence shown here is derived from an EMBL/GenBank/DDBJ whole genome shotgun (WGS) entry which is preliminary data.</text>
</comment>
<evidence type="ECO:0000259" key="1">
    <source>
        <dbReference type="Pfam" id="PF08308"/>
    </source>
</evidence>
<gene>
    <name evidence="2" type="ORF">ABFZ84_11095</name>
</gene>
<name>A0ABV3Z5K2_9PROT</name>
<accession>A0ABV3Z5K2</accession>
<reference evidence="2 3" key="1">
    <citation type="submission" date="2024-05" db="EMBL/GenBank/DDBJ databases">
        <title>Three bacterial strains, DH-69, EH-24, and ECK-19 isolated from coastal sediments.</title>
        <authorList>
            <person name="Ye Y.-Q."/>
            <person name="Du Z.-J."/>
        </authorList>
    </citation>
    <scope>NUCLEOTIDE SEQUENCE [LARGE SCALE GENOMIC DNA]</scope>
    <source>
        <strain evidence="2 3">ECK-19</strain>
    </source>
</reference>
<keyword evidence="3" id="KW-1185">Reference proteome</keyword>